<dbReference type="EMBL" id="QLLI01000003">
    <property type="protein sequence ID" value="RAI99222.1"/>
    <property type="molecule type" value="Genomic_DNA"/>
</dbReference>
<reference evidence="1 3" key="1">
    <citation type="submission" date="2018-05" db="EMBL/GenBank/DDBJ databases">
        <title>Freshwater and sediment microbial communities from various areas in North America, analyzing microbe dynamics in response to fracking.</title>
        <authorList>
            <person name="Lamendella R."/>
        </authorList>
    </citation>
    <scope>NUCLEOTIDE SEQUENCE [LARGE SCALE GENOMIC DNA]</scope>
    <source>
        <strain evidence="1 3">DB-3</strain>
        <strain evidence="2 4">NG-13</strain>
    </source>
</reference>
<evidence type="ECO:0000313" key="2">
    <source>
        <dbReference type="EMBL" id="RAI99222.1"/>
    </source>
</evidence>
<dbReference type="Proteomes" id="UP000247078">
    <property type="component" value="Unassembled WGS sequence"/>
</dbReference>
<proteinExistence type="predicted"/>
<evidence type="ECO:0000313" key="4">
    <source>
        <dbReference type="Proteomes" id="UP000248827"/>
    </source>
</evidence>
<dbReference type="EMBL" id="QGTZ01000008">
    <property type="protein sequence ID" value="PWW38161.1"/>
    <property type="molecule type" value="Genomic_DNA"/>
</dbReference>
<evidence type="ECO:0000313" key="3">
    <source>
        <dbReference type="Proteomes" id="UP000247078"/>
    </source>
</evidence>
<sequence length="38" mass="4497">MHMEYIKEFTFDWMSGRGDCEMFIAGTDTEFTVTLLSR</sequence>
<keyword evidence="4" id="KW-1185">Reference proteome</keyword>
<organism evidence="1 3">
    <name type="scientific">Paenibacillus pabuli</name>
    <dbReference type="NCBI Taxonomy" id="1472"/>
    <lineage>
        <taxon>Bacteria</taxon>
        <taxon>Bacillati</taxon>
        <taxon>Bacillota</taxon>
        <taxon>Bacilli</taxon>
        <taxon>Bacillales</taxon>
        <taxon>Paenibacillaceae</taxon>
        <taxon>Paenibacillus</taxon>
    </lineage>
</organism>
<dbReference type="Proteomes" id="UP000248827">
    <property type="component" value="Unassembled WGS sequence"/>
</dbReference>
<accession>A0A855Y6C0</accession>
<name>A0A855Y6C0_9BACL</name>
<comment type="caution">
    <text evidence="1">The sequence shown here is derived from an EMBL/GenBank/DDBJ whole genome shotgun (WGS) entry which is preliminary data.</text>
</comment>
<dbReference type="AlphaFoldDB" id="A0A855Y6C0"/>
<evidence type="ECO:0000313" key="1">
    <source>
        <dbReference type="EMBL" id="PWW38161.1"/>
    </source>
</evidence>
<gene>
    <name evidence="2" type="ORF">DET54_103361</name>
    <name evidence="1" type="ORF">DET56_108354</name>
</gene>
<protein>
    <submittedName>
        <fullName evidence="1">Uncharacterized protein</fullName>
    </submittedName>
</protein>